<evidence type="ECO:0000256" key="1">
    <source>
        <dbReference type="SAM" id="MobiDB-lite"/>
    </source>
</evidence>
<dbReference type="EMBL" id="JADWDJ010000032">
    <property type="protein sequence ID" value="KAG5260586.1"/>
    <property type="molecule type" value="Genomic_DNA"/>
</dbReference>
<proteinExistence type="predicted"/>
<feature type="compositionally biased region" description="Basic and acidic residues" evidence="1">
    <location>
        <begin position="1"/>
        <end position="14"/>
    </location>
</feature>
<keyword evidence="3" id="KW-1185">Reference proteome</keyword>
<reference evidence="2" key="1">
    <citation type="submission" date="2020-10" db="EMBL/GenBank/DDBJ databases">
        <title>Chromosome-scale genome assembly of the Allis shad, Alosa alosa.</title>
        <authorList>
            <person name="Margot Z."/>
            <person name="Christophe K."/>
            <person name="Cabau C."/>
            <person name="Louis A."/>
            <person name="Berthelot C."/>
            <person name="Parey E."/>
            <person name="Roest Crollius H."/>
            <person name="Montfort J."/>
            <person name="Robinson-Rechavi M."/>
            <person name="Bucao C."/>
            <person name="Bouchez O."/>
            <person name="Gislard M."/>
            <person name="Lluch J."/>
            <person name="Milhes M."/>
            <person name="Lampietro C."/>
            <person name="Lopez Roques C."/>
            <person name="Donnadieu C."/>
            <person name="Braasch I."/>
            <person name="Desvignes T."/>
            <person name="Postlethwait J."/>
            <person name="Bobe J."/>
            <person name="Guiguen Y."/>
        </authorList>
    </citation>
    <scope>NUCLEOTIDE SEQUENCE</scope>
    <source>
        <strain evidence="2">M-15738</strain>
        <tissue evidence="2">Blood</tissue>
    </source>
</reference>
<evidence type="ECO:0000313" key="2">
    <source>
        <dbReference type="EMBL" id="KAG5260586.1"/>
    </source>
</evidence>
<dbReference type="AlphaFoldDB" id="A0AAV6FG12"/>
<feature type="region of interest" description="Disordered" evidence="1">
    <location>
        <begin position="1"/>
        <end position="27"/>
    </location>
</feature>
<name>A0AAV6FG12_9TELE</name>
<protein>
    <submittedName>
        <fullName evidence="2">Uncharacterized protein</fullName>
    </submittedName>
</protein>
<comment type="caution">
    <text evidence="2">The sequence shown here is derived from an EMBL/GenBank/DDBJ whole genome shotgun (WGS) entry which is preliminary data.</text>
</comment>
<gene>
    <name evidence="2" type="ORF">AALO_G00305180</name>
</gene>
<organism evidence="2 3">
    <name type="scientific">Alosa alosa</name>
    <name type="common">allis shad</name>
    <dbReference type="NCBI Taxonomy" id="278164"/>
    <lineage>
        <taxon>Eukaryota</taxon>
        <taxon>Metazoa</taxon>
        <taxon>Chordata</taxon>
        <taxon>Craniata</taxon>
        <taxon>Vertebrata</taxon>
        <taxon>Euteleostomi</taxon>
        <taxon>Actinopterygii</taxon>
        <taxon>Neopterygii</taxon>
        <taxon>Teleostei</taxon>
        <taxon>Clupei</taxon>
        <taxon>Clupeiformes</taxon>
        <taxon>Clupeoidei</taxon>
        <taxon>Clupeidae</taxon>
        <taxon>Alosa</taxon>
    </lineage>
</organism>
<evidence type="ECO:0000313" key="3">
    <source>
        <dbReference type="Proteomes" id="UP000823561"/>
    </source>
</evidence>
<sequence>MAQREKSSFHHERPPSPVPTCVSMKSDQSEDRFIDFKHDVTDGTRAQNEGSKPDAVNDQFTQEDLNHIFQVWI</sequence>
<dbReference type="Proteomes" id="UP000823561">
    <property type="component" value="Unassembled WGS sequence"/>
</dbReference>
<accession>A0AAV6FG12</accession>